<evidence type="ECO:0000313" key="2">
    <source>
        <dbReference type="EMBL" id="KIK43477.1"/>
    </source>
</evidence>
<dbReference type="Proteomes" id="UP000054485">
    <property type="component" value="Unassembled WGS sequence"/>
</dbReference>
<reference evidence="3" key="2">
    <citation type="submission" date="2015-01" db="EMBL/GenBank/DDBJ databases">
        <title>Evolutionary Origins and Diversification of the Mycorrhizal Mutualists.</title>
        <authorList>
            <consortium name="DOE Joint Genome Institute"/>
            <consortium name="Mycorrhizal Genomics Consortium"/>
            <person name="Kohler A."/>
            <person name="Kuo A."/>
            <person name="Nagy L.G."/>
            <person name="Floudas D."/>
            <person name="Copeland A."/>
            <person name="Barry K.W."/>
            <person name="Cichocki N."/>
            <person name="Veneault-Fourrey C."/>
            <person name="LaButti K."/>
            <person name="Lindquist E.A."/>
            <person name="Lipzen A."/>
            <person name="Lundell T."/>
            <person name="Morin E."/>
            <person name="Murat C."/>
            <person name="Riley R."/>
            <person name="Ohm R."/>
            <person name="Sun H."/>
            <person name="Tunlid A."/>
            <person name="Henrissat B."/>
            <person name="Grigoriev I.V."/>
            <person name="Hibbett D.S."/>
            <person name="Martin F."/>
        </authorList>
    </citation>
    <scope>NUCLEOTIDE SEQUENCE [LARGE SCALE GENOMIC DNA]</scope>
    <source>
        <strain evidence="3">UH-Slu-Lm8-n1</strain>
    </source>
</reference>
<feature type="transmembrane region" description="Helical" evidence="1">
    <location>
        <begin position="152"/>
        <end position="175"/>
    </location>
</feature>
<name>A0A0D0BB43_9AGAM</name>
<proteinExistence type="predicted"/>
<evidence type="ECO:0000256" key="1">
    <source>
        <dbReference type="SAM" id="Phobius"/>
    </source>
</evidence>
<keyword evidence="1" id="KW-0472">Membrane</keyword>
<evidence type="ECO:0000313" key="3">
    <source>
        <dbReference type="Proteomes" id="UP000054485"/>
    </source>
</evidence>
<keyword evidence="1" id="KW-0812">Transmembrane</keyword>
<feature type="transmembrane region" description="Helical" evidence="1">
    <location>
        <begin position="72"/>
        <end position="91"/>
    </location>
</feature>
<dbReference type="EMBL" id="KN835212">
    <property type="protein sequence ID" value="KIK43477.1"/>
    <property type="molecule type" value="Genomic_DNA"/>
</dbReference>
<feature type="transmembrane region" description="Helical" evidence="1">
    <location>
        <begin position="187"/>
        <end position="210"/>
    </location>
</feature>
<keyword evidence="1" id="KW-1133">Transmembrane helix</keyword>
<gene>
    <name evidence="2" type="ORF">CY34DRAFT_803826</name>
</gene>
<dbReference type="InParanoid" id="A0A0D0BB43"/>
<dbReference type="OrthoDB" id="2659047at2759"/>
<dbReference type="AlphaFoldDB" id="A0A0D0BB43"/>
<keyword evidence="3" id="KW-1185">Reference proteome</keyword>
<reference evidence="2 3" key="1">
    <citation type="submission" date="2014-04" db="EMBL/GenBank/DDBJ databases">
        <authorList>
            <consortium name="DOE Joint Genome Institute"/>
            <person name="Kuo A."/>
            <person name="Ruytinx J."/>
            <person name="Rineau F."/>
            <person name="Colpaert J."/>
            <person name="Kohler A."/>
            <person name="Nagy L.G."/>
            <person name="Floudas D."/>
            <person name="Copeland A."/>
            <person name="Barry K.W."/>
            <person name="Cichocki N."/>
            <person name="Veneault-Fourrey C."/>
            <person name="LaButti K."/>
            <person name="Lindquist E.A."/>
            <person name="Lipzen A."/>
            <person name="Lundell T."/>
            <person name="Morin E."/>
            <person name="Murat C."/>
            <person name="Sun H."/>
            <person name="Tunlid A."/>
            <person name="Henrissat B."/>
            <person name="Grigoriev I.V."/>
            <person name="Hibbett D.S."/>
            <person name="Martin F."/>
            <person name="Nordberg H.P."/>
            <person name="Cantor M.N."/>
            <person name="Hua S.X."/>
        </authorList>
    </citation>
    <scope>NUCLEOTIDE SEQUENCE [LARGE SCALE GENOMIC DNA]</scope>
    <source>
        <strain evidence="2 3">UH-Slu-Lm8-n1</strain>
    </source>
</reference>
<organism evidence="2 3">
    <name type="scientific">Suillus luteus UH-Slu-Lm8-n1</name>
    <dbReference type="NCBI Taxonomy" id="930992"/>
    <lineage>
        <taxon>Eukaryota</taxon>
        <taxon>Fungi</taxon>
        <taxon>Dikarya</taxon>
        <taxon>Basidiomycota</taxon>
        <taxon>Agaricomycotina</taxon>
        <taxon>Agaricomycetes</taxon>
        <taxon>Agaricomycetidae</taxon>
        <taxon>Boletales</taxon>
        <taxon>Suillineae</taxon>
        <taxon>Suillaceae</taxon>
        <taxon>Suillus</taxon>
    </lineage>
</organism>
<accession>A0A0D0BB43</accession>
<protein>
    <submittedName>
        <fullName evidence="2">Uncharacterized protein</fullName>
    </submittedName>
</protein>
<sequence>MSNPSQTNPESFFCKFPRKWEDPKSFISRHMFKLCCLIFTWRGDLHWLHNLLKEGNTWEELHRQYLTQLNQVSIVQGLVLTTAAVFISSNPPLRADVNYTSHASYACLAESLVFSLFGLLFQLRISAAGFLFQDRSAAEIIIERRWRIFWHLLGLAVPIVIFGVSVVLLLIAIVLTGFASDSDSVKLYLSITFAFLSACHLVSILGSPFYHHLSNLFIRILRNASGH</sequence>
<dbReference type="HOGENOM" id="CLU_090752_0_0_1"/>